<keyword evidence="2" id="KW-1185">Reference proteome</keyword>
<proteinExistence type="predicted"/>
<reference evidence="1" key="1">
    <citation type="submission" date="2022-07" db="EMBL/GenBank/DDBJ databases">
        <title>Phylogenomic reconstructions and comparative analyses of Kickxellomycotina fungi.</title>
        <authorList>
            <person name="Reynolds N.K."/>
            <person name="Stajich J.E."/>
            <person name="Barry K."/>
            <person name="Grigoriev I.V."/>
            <person name="Crous P."/>
            <person name="Smith M.E."/>
        </authorList>
    </citation>
    <scope>NUCLEOTIDE SEQUENCE</scope>
    <source>
        <strain evidence="1">Benny 63K</strain>
    </source>
</reference>
<comment type="caution">
    <text evidence="1">The sequence shown here is derived from an EMBL/GenBank/DDBJ whole genome shotgun (WGS) entry which is preliminary data.</text>
</comment>
<sequence length="138" mass="15189">MEPLILDHGIEKLKQLWDTAIAQQKEGTIISASAATSTNASTRVSTATPPQPDLLQALLDCADPQSNAKLSRNELHTESLLLLIGGIDPTAYSLTWTLHLLLLHSHCLEKAQREIQSTFPEHPQTLAFAEIRNALLYL</sequence>
<name>A0ACC1IFA1_9FUNG</name>
<dbReference type="EMBL" id="JANBPG010000749">
    <property type="protein sequence ID" value="KAJ1894030.1"/>
    <property type="molecule type" value="Genomic_DNA"/>
</dbReference>
<evidence type="ECO:0000313" key="2">
    <source>
        <dbReference type="Proteomes" id="UP001150581"/>
    </source>
</evidence>
<evidence type="ECO:0000313" key="1">
    <source>
        <dbReference type="EMBL" id="KAJ1894030.1"/>
    </source>
</evidence>
<organism evidence="1 2">
    <name type="scientific">Kickxella alabastrina</name>
    <dbReference type="NCBI Taxonomy" id="61397"/>
    <lineage>
        <taxon>Eukaryota</taxon>
        <taxon>Fungi</taxon>
        <taxon>Fungi incertae sedis</taxon>
        <taxon>Zoopagomycota</taxon>
        <taxon>Kickxellomycotina</taxon>
        <taxon>Kickxellomycetes</taxon>
        <taxon>Kickxellales</taxon>
        <taxon>Kickxellaceae</taxon>
        <taxon>Kickxella</taxon>
    </lineage>
</organism>
<accession>A0ACC1IFA1</accession>
<gene>
    <name evidence="1" type="ORF">LPJ66_005422</name>
</gene>
<protein>
    <submittedName>
        <fullName evidence="1">Uncharacterized protein</fullName>
    </submittedName>
</protein>
<dbReference type="Proteomes" id="UP001150581">
    <property type="component" value="Unassembled WGS sequence"/>
</dbReference>